<dbReference type="EMBL" id="FMZM01000007">
    <property type="protein sequence ID" value="SDD32516.1"/>
    <property type="molecule type" value="Genomic_DNA"/>
</dbReference>
<dbReference type="GO" id="GO:0016301">
    <property type="term" value="F:kinase activity"/>
    <property type="evidence" value="ECO:0007669"/>
    <property type="project" value="UniProtKB-KW"/>
</dbReference>
<dbReference type="Gene3D" id="1.10.10.10">
    <property type="entry name" value="Winged helix-like DNA-binding domain superfamily/Winged helix DNA-binding domain"/>
    <property type="match status" value="1"/>
</dbReference>
<keyword evidence="2" id="KW-0808">Transferase</keyword>
<name>A0A1G6TVN1_9ACTN</name>
<dbReference type="Pfam" id="PF00480">
    <property type="entry name" value="ROK"/>
    <property type="match status" value="1"/>
</dbReference>
<proteinExistence type="inferred from homology"/>
<dbReference type="InterPro" id="IPR043129">
    <property type="entry name" value="ATPase_NBD"/>
</dbReference>
<evidence type="ECO:0000313" key="2">
    <source>
        <dbReference type="EMBL" id="SDD32516.1"/>
    </source>
</evidence>
<dbReference type="InterPro" id="IPR000600">
    <property type="entry name" value="ROK"/>
</dbReference>
<dbReference type="InterPro" id="IPR036390">
    <property type="entry name" value="WH_DNA-bd_sf"/>
</dbReference>
<dbReference type="SUPFAM" id="SSF53067">
    <property type="entry name" value="Actin-like ATPase domain"/>
    <property type="match status" value="1"/>
</dbReference>
<accession>A0A1G6TVN1</accession>
<evidence type="ECO:0000313" key="3">
    <source>
        <dbReference type="Proteomes" id="UP000199034"/>
    </source>
</evidence>
<dbReference type="OrthoDB" id="3189808at2"/>
<sequence length="395" mass="40379">MNAPLDPTTGSLVLPGSSAADLLQLVRTGQATTRAELRRLTGLSRTAIVTRVSALVDSGLLQLGEELPSTGGRPPGALVFNQDAAVVVAAAIGRSRSQLGIFDLDGRELVGDTRDHEVGIGPDELMPAVVERLGKLLVGIEPPVAGIGMSLPGSVDPVRGASVDSPIMGRWEGIELAPYLADVCPAPLLVANDTEALARSELFPSSSVRDLLVVKASTGLGMSTVSGGRIVTGRVGTTGEIGHTRVPDADGLVCRCGATGCLETLAGGWALAQRLTASGRPATHVRDLVALALEGDAVARGLMRDAGRHVGEVLAVAVNLLNPQAIVIGGDLASAFDLFVAGIRESVYALATATAVRDLQFLPAAHGDSAGLVGCAALAIEHSLRPAAVEARINP</sequence>
<comment type="similarity">
    <text evidence="1">Belongs to the ROK (NagC/XylR) family.</text>
</comment>
<protein>
    <submittedName>
        <fullName evidence="2">Sugar kinase of the NBD/HSP70 family, may contain an N-terminal HTH domain</fullName>
    </submittedName>
</protein>
<dbReference type="SUPFAM" id="SSF46785">
    <property type="entry name" value="Winged helix' DNA-binding domain"/>
    <property type="match status" value="1"/>
</dbReference>
<keyword evidence="2" id="KW-0418">Kinase</keyword>
<dbReference type="InterPro" id="IPR036388">
    <property type="entry name" value="WH-like_DNA-bd_sf"/>
</dbReference>
<dbReference type="RefSeq" id="WP_090857186.1">
    <property type="nucleotide sequence ID" value="NZ_FMZM01000007.1"/>
</dbReference>
<dbReference type="STRING" id="1045774.SAMN05421872_107192"/>
<keyword evidence="3" id="KW-1185">Reference proteome</keyword>
<evidence type="ECO:0000256" key="1">
    <source>
        <dbReference type="ARBA" id="ARBA00006479"/>
    </source>
</evidence>
<reference evidence="2 3" key="1">
    <citation type="submission" date="2016-10" db="EMBL/GenBank/DDBJ databases">
        <authorList>
            <person name="de Groot N.N."/>
        </authorList>
    </citation>
    <scope>NUCLEOTIDE SEQUENCE [LARGE SCALE GENOMIC DNA]</scope>
    <source>
        <strain evidence="2 3">CGMCC 4.6858</strain>
    </source>
</reference>
<organism evidence="2 3">
    <name type="scientific">Nocardioides lianchengensis</name>
    <dbReference type="NCBI Taxonomy" id="1045774"/>
    <lineage>
        <taxon>Bacteria</taxon>
        <taxon>Bacillati</taxon>
        <taxon>Actinomycetota</taxon>
        <taxon>Actinomycetes</taxon>
        <taxon>Propionibacteriales</taxon>
        <taxon>Nocardioidaceae</taxon>
        <taxon>Nocardioides</taxon>
    </lineage>
</organism>
<dbReference type="AlphaFoldDB" id="A0A1G6TVN1"/>
<dbReference type="Proteomes" id="UP000199034">
    <property type="component" value="Unassembled WGS sequence"/>
</dbReference>
<dbReference type="Gene3D" id="3.30.420.40">
    <property type="match status" value="2"/>
</dbReference>
<dbReference type="PANTHER" id="PTHR18964">
    <property type="entry name" value="ROK (REPRESSOR, ORF, KINASE) FAMILY"/>
    <property type="match status" value="1"/>
</dbReference>
<dbReference type="PANTHER" id="PTHR18964:SF173">
    <property type="entry name" value="GLUCOKINASE"/>
    <property type="match status" value="1"/>
</dbReference>
<gene>
    <name evidence="2" type="ORF">SAMN05421872_107192</name>
</gene>